<dbReference type="SUPFAM" id="SSF103473">
    <property type="entry name" value="MFS general substrate transporter"/>
    <property type="match status" value="1"/>
</dbReference>
<organism evidence="7 8">
    <name type="scientific">Microbacter margulisiae</name>
    <dbReference type="NCBI Taxonomy" id="1350067"/>
    <lineage>
        <taxon>Bacteria</taxon>
        <taxon>Pseudomonadati</taxon>
        <taxon>Bacteroidota</taxon>
        <taxon>Bacteroidia</taxon>
        <taxon>Bacteroidales</taxon>
        <taxon>Porphyromonadaceae</taxon>
        <taxon>Microbacter</taxon>
    </lineage>
</organism>
<dbReference type="GO" id="GO:0015134">
    <property type="term" value="F:hexuronate transmembrane transporter activity"/>
    <property type="evidence" value="ECO:0007669"/>
    <property type="project" value="TreeGrafter"/>
</dbReference>
<evidence type="ECO:0000256" key="1">
    <source>
        <dbReference type="ARBA" id="ARBA00004141"/>
    </source>
</evidence>
<dbReference type="Pfam" id="PF07690">
    <property type="entry name" value="MFS_1"/>
    <property type="match status" value="1"/>
</dbReference>
<dbReference type="PANTHER" id="PTHR11662">
    <property type="entry name" value="SOLUTE CARRIER FAMILY 17"/>
    <property type="match status" value="1"/>
</dbReference>
<dbReference type="InterPro" id="IPR011701">
    <property type="entry name" value="MFS"/>
</dbReference>
<evidence type="ECO:0000256" key="5">
    <source>
        <dbReference type="SAM" id="Phobius"/>
    </source>
</evidence>
<evidence type="ECO:0000313" key="8">
    <source>
        <dbReference type="Proteomes" id="UP000544222"/>
    </source>
</evidence>
<comment type="caution">
    <text evidence="7">The sequence shown here is derived from an EMBL/GenBank/DDBJ whole genome shotgun (WGS) entry which is preliminary data.</text>
</comment>
<dbReference type="PROSITE" id="PS50850">
    <property type="entry name" value="MFS"/>
    <property type="match status" value="1"/>
</dbReference>
<name>A0A7W5H1P4_9PORP</name>
<dbReference type="CDD" id="cd17319">
    <property type="entry name" value="MFS_ExuT_GudP_like"/>
    <property type="match status" value="1"/>
</dbReference>
<feature type="transmembrane region" description="Helical" evidence="5">
    <location>
        <begin position="148"/>
        <end position="171"/>
    </location>
</feature>
<protein>
    <submittedName>
        <fullName evidence="7">ACS family hexuronate transporter-like MFS transporter</fullName>
    </submittedName>
</protein>
<comment type="subcellular location">
    <subcellularLocation>
        <location evidence="1">Membrane</location>
        <topology evidence="1">Multi-pass membrane protein</topology>
    </subcellularLocation>
</comment>
<keyword evidence="8" id="KW-1185">Reference proteome</keyword>
<proteinExistence type="predicted"/>
<keyword evidence="3 5" id="KW-1133">Transmembrane helix</keyword>
<dbReference type="AlphaFoldDB" id="A0A7W5H1P4"/>
<accession>A0A7W5H1P4</accession>
<dbReference type="PANTHER" id="PTHR11662:SF285">
    <property type="entry name" value="HEXURONATE TRANSPORTER"/>
    <property type="match status" value="1"/>
</dbReference>
<dbReference type="Proteomes" id="UP000544222">
    <property type="component" value="Unassembled WGS sequence"/>
</dbReference>
<feature type="transmembrane region" description="Helical" evidence="5">
    <location>
        <begin position="428"/>
        <end position="448"/>
    </location>
</feature>
<feature type="transmembrane region" description="Helical" evidence="5">
    <location>
        <begin position="395"/>
        <end position="416"/>
    </location>
</feature>
<dbReference type="InterPro" id="IPR020846">
    <property type="entry name" value="MFS_dom"/>
</dbReference>
<sequence length="461" mass="50584">MNKDNGMTEKFGRYRWIIVSLLLFSTTINYMDRNVIGFLKDYFCSAQGFGWTPQDFSYLTSVFTLFYALFTIFAGAIIDKIGTRLGLMFSLIIWSFAGIMSAFVGKTIVAQGIIRSIFGAGEAGNFPASVKTVAEWFPKKERALATGIFNSGSNIGAMICALFVPWALLLWGKGHEFLGIFAGWQMAFILTGIIGLIWLVFWLVFYGTPKEMLAKGKVTQTEYDYIHSDKDEAVINASDEEVVKKISWGKMLAYRQTWAFLVGKFMTDGIWWFLLFWLPTYVKQQFCVGLSPDQTADYVMISNFIVFGIAIVGSIYGGAIPLSFMNKGWSTYKARMTAMLLIACAPLALLATQPLANSYGIVAAIAMVCIGGAAHQAWSANLFTTVSDMFPKKAVGTITGIGTTAGGVGGVLVQLLAGHLDGTLKASVAYGIMFAVCAFAYLIAWALIKMLVPKFKIITDL</sequence>
<dbReference type="EMBL" id="JACHYB010000001">
    <property type="protein sequence ID" value="MBB3186829.1"/>
    <property type="molecule type" value="Genomic_DNA"/>
</dbReference>
<evidence type="ECO:0000256" key="4">
    <source>
        <dbReference type="ARBA" id="ARBA00023136"/>
    </source>
</evidence>
<feature type="transmembrane region" description="Helical" evidence="5">
    <location>
        <begin position="258"/>
        <end position="278"/>
    </location>
</feature>
<evidence type="ECO:0000313" key="7">
    <source>
        <dbReference type="EMBL" id="MBB3186829.1"/>
    </source>
</evidence>
<evidence type="ECO:0000259" key="6">
    <source>
        <dbReference type="PROSITE" id="PS50850"/>
    </source>
</evidence>
<feature type="transmembrane region" description="Helical" evidence="5">
    <location>
        <begin position="56"/>
        <end position="78"/>
    </location>
</feature>
<feature type="transmembrane region" description="Helical" evidence="5">
    <location>
        <begin position="336"/>
        <end position="355"/>
    </location>
</feature>
<gene>
    <name evidence="7" type="ORF">FHX64_000992</name>
</gene>
<feature type="transmembrane region" description="Helical" evidence="5">
    <location>
        <begin position="298"/>
        <end position="324"/>
    </location>
</feature>
<dbReference type="InterPro" id="IPR050382">
    <property type="entry name" value="MFS_Na/Anion_cotransporter"/>
</dbReference>
<keyword evidence="4 5" id="KW-0472">Membrane</keyword>
<dbReference type="RefSeq" id="WP_246392304.1">
    <property type="nucleotide sequence ID" value="NZ_JACHYB010000001.1"/>
</dbReference>
<feature type="transmembrane region" description="Helical" evidence="5">
    <location>
        <begin position="84"/>
        <end position="105"/>
    </location>
</feature>
<feature type="transmembrane region" description="Helical" evidence="5">
    <location>
        <begin position="14"/>
        <end position="31"/>
    </location>
</feature>
<keyword evidence="2 5" id="KW-0812">Transmembrane</keyword>
<evidence type="ECO:0000256" key="2">
    <source>
        <dbReference type="ARBA" id="ARBA00022692"/>
    </source>
</evidence>
<dbReference type="GO" id="GO:0016020">
    <property type="term" value="C:membrane"/>
    <property type="evidence" value="ECO:0007669"/>
    <property type="project" value="UniProtKB-SubCell"/>
</dbReference>
<dbReference type="InterPro" id="IPR036259">
    <property type="entry name" value="MFS_trans_sf"/>
</dbReference>
<feature type="transmembrane region" description="Helical" evidence="5">
    <location>
        <begin position="177"/>
        <end position="205"/>
    </location>
</feature>
<feature type="domain" description="Major facilitator superfamily (MFS) profile" evidence="6">
    <location>
        <begin position="18"/>
        <end position="456"/>
    </location>
</feature>
<reference evidence="7 8" key="1">
    <citation type="submission" date="2020-08" db="EMBL/GenBank/DDBJ databases">
        <title>Genomic Encyclopedia of Type Strains, Phase IV (KMG-IV): sequencing the most valuable type-strain genomes for metagenomic binning, comparative biology and taxonomic classification.</title>
        <authorList>
            <person name="Goeker M."/>
        </authorList>
    </citation>
    <scope>NUCLEOTIDE SEQUENCE [LARGE SCALE GENOMIC DNA]</scope>
    <source>
        <strain evidence="7 8">DSM 27471</strain>
    </source>
</reference>
<feature type="transmembrane region" description="Helical" evidence="5">
    <location>
        <begin position="361"/>
        <end position="383"/>
    </location>
</feature>
<dbReference type="Gene3D" id="1.20.1250.20">
    <property type="entry name" value="MFS general substrate transporter like domains"/>
    <property type="match status" value="2"/>
</dbReference>
<evidence type="ECO:0000256" key="3">
    <source>
        <dbReference type="ARBA" id="ARBA00022989"/>
    </source>
</evidence>